<dbReference type="GO" id="GO:0004534">
    <property type="term" value="F:5'-3' RNA exonuclease activity"/>
    <property type="evidence" value="ECO:0007669"/>
    <property type="project" value="UniProtKB-UniRule"/>
</dbReference>
<feature type="binding site" evidence="16">
    <location>
        <position position="51"/>
    </location>
    <ligand>
        <name>Ca(2+)</name>
        <dbReference type="ChEBI" id="CHEBI:29108"/>
    </ligand>
</feature>
<dbReference type="Pfam" id="PF22505">
    <property type="entry name" value="RNase_J_b_CASP"/>
    <property type="match status" value="1"/>
</dbReference>
<evidence type="ECO:0000256" key="5">
    <source>
        <dbReference type="ARBA" id="ARBA00022723"/>
    </source>
</evidence>
<dbReference type="GO" id="GO:0006397">
    <property type="term" value="P:mRNA processing"/>
    <property type="evidence" value="ECO:0007669"/>
    <property type="project" value="UniProtKB-ARBA"/>
</dbReference>
<evidence type="ECO:0000256" key="9">
    <source>
        <dbReference type="ARBA" id="ARBA00022839"/>
    </source>
</evidence>
<keyword evidence="9 12" id="KW-0269">Exonuclease</keyword>
<feature type="binding site" evidence="16">
    <location>
        <position position="391"/>
    </location>
    <ligand>
        <name>Zn(2+)</name>
        <dbReference type="ChEBI" id="CHEBI:29105"/>
        <label>1</label>
        <note>catalytic</note>
    </ligand>
</feature>
<dbReference type="GO" id="GO:0006364">
    <property type="term" value="P:rRNA processing"/>
    <property type="evidence" value="ECO:0007669"/>
    <property type="project" value="UniProtKB-UniRule"/>
</dbReference>
<reference evidence="18 19" key="1">
    <citation type="submission" date="2018-03" db="EMBL/GenBank/DDBJ databases">
        <title>Genomic Encyclopedia of Type Strains, Phase III (KMG-III): the genomes of soil and plant-associated and newly described type strains.</title>
        <authorList>
            <person name="Whitman W."/>
        </authorList>
    </citation>
    <scope>NUCLEOTIDE SEQUENCE [LARGE SCALE GENOMIC DNA]</scope>
    <source>
        <strain evidence="18 19">CGMCC 1.07653</strain>
    </source>
</reference>
<evidence type="ECO:0000256" key="8">
    <source>
        <dbReference type="ARBA" id="ARBA00022833"/>
    </source>
</evidence>
<evidence type="ECO:0000256" key="6">
    <source>
        <dbReference type="ARBA" id="ARBA00022759"/>
    </source>
</evidence>
<evidence type="ECO:0000313" key="19">
    <source>
        <dbReference type="Proteomes" id="UP000242310"/>
    </source>
</evidence>
<keyword evidence="7 12" id="KW-0378">Hydrolase</keyword>
<keyword evidence="10 12" id="KW-0694">RNA-binding</keyword>
<feature type="binding site" evidence="16">
    <location>
        <position position="76"/>
    </location>
    <ligand>
        <name>Zn(2+)</name>
        <dbReference type="ChEBI" id="CHEBI:29105"/>
        <label>1</label>
        <note>catalytic</note>
    </ligand>
</feature>
<keyword evidence="5 13" id="KW-0479">Metal-binding</keyword>
<comment type="cofactor">
    <cofactor evidence="16">
        <name>Ca(2+)</name>
        <dbReference type="ChEBI" id="CHEBI:29108"/>
    </cofactor>
    <text evidence="16">Binds 1 Ca(2+) cation per subunit. Seen in 1 crystal structure, it is not clear if it is physiologically important.</text>
</comment>
<comment type="subunit">
    <text evidence="11">Unclear whether it forms homodimers or belongs to a larger complex. According to probably does not form homodimers, while shows homodimer formation. Both reports show RNase J1 and J2 interaction, probably as a heterotetramer shows it is a component of a possible RNA degradosome complex composed of rny, rnjA, rnjB, pnp, pfkA and eno, while finds no evidence of an RNA degradosome complex.</text>
</comment>
<dbReference type="EC" id="3.1.-.-" evidence="12 13"/>
<name>A0A2P8HYE6_9BACI</name>
<dbReference type="InterPro" id="IPR036866">
    <property type="entry name" value="RibonucZ/Hydroxyglut_hydro"/>
</dbReference>
<dbReference type="OrthoDB" id="9758375at2"/>
<feature type="binding site" evidence="16">
    <location>
        <position position="79"/>
    </location>
    <ligand>
        <name>Zn(2+)</name>
        <dbReference type="ChEBI" id="CHEBI:29105"/>
        <label>2</label>
        <note>catalytic</note>
    </ligand>
</feature>
<keyword evidence="4 12" id="KW-0540">Nuclease</keyword>
<feature type="binding site" evidence="16">
    <location>
        <position position="78"/>
    </location>
    <ligand>
        <name>Zn(2+)</name>
        <dbReference type="ChEBI" id="CHEBI:29105"/>
        <label>2</label>
        <note>catalytic</note>
    </ligand>
</feature>
<dbReference type="Proteomes" id="UP000242310">
    <property type="component" value="Unassembled WGS sequence"/>
</dbReference>
<feature type="active site" description="Proton acceptor" evidence="14">
    <location>
        <position position="369"/>
    </location>
</feature>
<evidence type="ECO:0000256" key="4">
    <source>
        <dbReference type="ARBA" id="ARBA00022722"/>
    </source>
</evidence>
<evidence type="ECO:0000256" key="2">
    <source>
        <dbReference type="ARBA" id="ARBA00022490"/>
    </source>
</evidence>
<evidence type="ECO:0000256" key="1">
    <source>
        <dbReference type="ARBA" id="ARBA00004496"/>
    </source>
</evidence>
<keyword evidence="6 12" id="KW-0255">Endonuclease</keyword>
<feature type="binding site" evidence="16">
    <location>
        <position position="444"/>
    </location>
    <ligand>
        <name>Ca(2+)</name>
        <dbReference type="ChEBI" id="CHEBI:29108"/>
    </ligand>
</feature>
<feature type="binding site" evidence="16">
    <location>
        <position position="164"/>
    </location>
    <ligand>
        <name>Zn(2+)</name>
        <dbReference type="ChEBI" id="CHEBI:29105"/>
        <label>2</label>
        <note>catalytic</note>
    </ligand>
</feature>
<evidence type="ECO:0000313" key="18">
    <source>
        <dbReference type="EMBL" id="PSL51246.1"/>
    </source>
</evidence>
<evidence type="ECO:0000256" key="13">
    <source>
        <dbReference type="PIRNR" id="PIRNR004803"/>
    </source>
</evidence>
<dbReference type="InterPro" id="IPR001279">
    <property type="entry name" value="Metallo-B-lactamas"/>
</dbReference>
<keyword evidence="3 12" id="KW-0698">rRNA processing</keyword>
<dbReference type="RefSeq" id="WP_106587323.1">
    <property type="nucleotide sequence ID" value="NZ_PYAV01000001.1"/>
</dbReference>
<dbReference type="InterPro" id="IPR004613">
    <property type="entry name" value="RNase_J"/>
</dbReference>
<dbReference type="Pfam" id="PF17770">
    <property type="entry name" value="RNase_J_C"/>
    <property type="match status" value="1"/>
</dbReference>
<dbReference type="Gene3D" id="3.10.20.580">
    <property type="match status" value="1"/>
</dbReference>
<evidence type="ECO:0000256" key="11">
    <source>
        <dbReference type="ARBA" id="ARBA00065702"/>
    </source>
</evidence>
<dbReference type="InterPro" id="IPR011108">
    <property type="entry name" value="RMMBL"/>
</dbReference>
<dbReference type="PANTHER" id="PTHR43694:SF4">
    <property type="entry name" value="RIBONUCLEASE J 2"/>
    <property type="match status" value="1"/>
</dbReference>
<comment type="caution">
    <text evidence="18">The sequence shown here is derived from an EMBL/GenBank/DDBJ whole genome shotgun (WGS) entry which is preliminary data.</text>
</comment>
<gene>
    <name evidence="12" type="primary">rnj</name>
    <name evidence="18" type="ORF">B0H94_101156</name>
</gene>
<keyword evidence="8 16" id="KW-0862">Zinc</keyword>
<comment type="subunit">
    <text evidence="12">Homodimer, may be a subunit of the RNA degradosome.</text>
</comment>
<evidence type="ECO:0000259" key="17">
    <source>
        <dbReference type="SMART" id="SM00849"/>
    </source>
</evidence>
<dbReference type="InterPro" id="IPR041636">
    <property type="entry name" value="RNase_J_C"/>
</dbReference>
<dbReference type="GO" id="GO:0003723">
    <property type="term" value="F:RNA binding"/>
    <property type="evidence" value="ECO:0007669"/>
    <property type="project" value="UniProtKB-UniRule"/>
</dbReference>
<feature type="binding site" evidence="12 15">
    <location>
        <begin position="365"/>
        <end position="369"/>
    </location>
    <ligand>
        <name>substrate</name>
    </ligand>
</feature>
<dbReference type="FunFam" id="3.10.20.580:FF:000001">
    <property type="entry name" value="Ribonuclease J"/>
    <property type="match status" value="1"/>
</dbReference>
<dbReference type="Pfam" id="PF07521">
    <property type="entry name" value="RMMBL"/>
    <property type="match status" value="1"/>
</dbReference>
<comment type="cofactor">
    <cofactor evidence="13 16">
        <name>Zn(2+)</name>
        <dbReference type="ChEBI" id="CHEBI:29105"/>
    </cofactor>
    <text evidence="13 16">Binds 2 Zn(2+) ions per subunit. It is not clear if Zn(2+) or Mg(2+) is physiologically important.</text>
</comment>
<dbReference type="SMART" id="SM00849">
    <property type="entry name" value="Lactamase_B"/>
    <property type="match status" value="1"/>
</dbReference>
<feature type="binding site" evidence="16">
    <location>
        <position position="142"/>
    </location>
    <ligand>
        <name>Zn(2+)</name>
        <dbReference type="ChEBI" id="CHEBI:29105"/>
        <label>1</label>
        <note>catalytic</note>
    </ligand>
</feature>
<feature type="binding site" evidence="15">
    <location>
        <begin position="233"/>
        <end position="235"/>
    </location>
    <ligand>
        <name>substrate</name>
    </ligand>
</feature>
<dbReference type="GO" id="GO:0004521">
    <property type="term" value="F:RNA endonuclease activity"/>
    <property type="evidence" value="ECO:0007669"/>
    <property type="project" value="UniProtKB-UniRule"/>
</dbReference>
<sequence length="556" mass="60897">MANQIAEKIRVFSLGGVGEVGKNMYAVEIENDILVVEAGLMFPEDDMLGVDVVIPDTSYLEQNKSRVRGIIVTHGHEDHIGALPYVLKKVNVPVYGTKLTLGLVEDHLKTTGMHKKADLRLVTAGSTETIGDVPVSFFHTNHSIPDCVGVSIETDQGLIVYTGDFKFDQTPVDGKITDFGTLHSLGEKGVLCLLSDCTNADRPGTTPSELEPAKGINRVFQEANSRVVITTFASNLFRIQQIIDASVKTKRKITVVGASIYKTIQIARRLGYLRAPKNIFVKPEEIGNFPDEQVTVLCTGSQGEPMSAISRLAKGADQKLSIQSNDTVIISATPSPGTEKSVSQIVDFLYKIGCEVITPGQEKVHVSGHASQEELRLMLNLLQPKYVVPVHGEYRKQFALQQVAAEQKVKPENTFLIDKGEVVEFAKGQGRVSGKVPSGNVLIDGLGVGDVGNIVLRDRRLLSEDGILVIVVTLSKKTGAIVSGPDIVSRGFVYVRESEKLMEEANKKVNDTLEKCMSENVNEWSSLKSNVRDVLSKFLYEKTKRRPMILPIIMEV</sequence>
<comment type="function">
    <text evidence="12">An RNase that has 5'-3' exonuclease and possibly endonuclease activity. Involved in maturation of rRNA and in some organisms also mRNA maturation and/or decay.</text>
</comment>
<dbReference type="PIRSF" id="PIRSF004803">
    <property type="entry name" value="RnjA"/>
    <property type="match status" value="1"/>
</dbReference>
<feature type="active site" description="Proton donor" evidence="14">
    <location>
        <position position="196"/>
    </location>
</feature>
<dbReference type="Gene3D" id="3.60.15.10">
    <property type="entry name" value="Ribonuclease Z/Hydroxyacylglutathione hydrolase-like"/>
    <property type="match status" value="1"/>
</dbReference>
<dbReference type="GO" id="GO:0008270">
    <property type="term" value="F:zinc ion binding"/>
    <property type="evidence" value="ECO:0007669"/>
    <property type="project" value="InterPro"/>
</dbReference>
<dbReference type="InterPro" id="IPR030854">
    <property type="entry name" value="RNase_J_bac"/>
</dbReference>
<dbReference type="Pfam" id="PF00753">
    <property type="entry name" value="Lactamase_B"/>
    <property type="match status" value="1"/>
</dbReference>
<dbReference type="InterPro" id="IPR042173">
    <property type="entry name" value="RNase_J_2"/>
</dbReference>
<feature type="domain" description="Metallo-beta-lactamase" evidence="17">
    <location>
        <begin position="21"/>
        <end position="214"/>
    </location>
</feature>
<protein>
    <recommendedName>
        <fullName evidence="12 13">Ribonuclease J</fullName>
        <shortName evidence="12">RNase J</shortName>
        <ecNumber evidence="12 13">3.1.-.-</ecNumber>
    </recommendedName>
</protein>
<accession>A0A2P8HYE6</accession>
<keyword evidence="16" id="KW-0106">Calcium</keyword>
<dbReference type="InterPro" id="IPR055132">
    <property type="entry name" value="RNase_J_b_CASP"/>
</dbReference>
<evidence type="ECO:0000256" key="15">
    <source>
        <dbReference type="PIRSR" id="PIRSR004803-2"/>
    </source>
</evidence>
<feature type="binding site" evidence="16">
    <location>
        <position position="49"/>
    </location>
    <ligand>
        <name>Ca(2+)</name>
        <dbReference type="ChEBI" id="CHEBI:29108"/>
    </ligand>
</feature>
<dbReference type="PANTHER" id="PTHR43694">
    <property type="entry name" value="RIBONUCLEASE J"/>
    <property type="match status" value="1"/>
</dbReference>
<evidence type="ECO:0000256" key="3">
    <source>
        <dbReference type="ARBA" id="ARBA00022552"/>
    </source>
</evidence>
<dbReference type="NCBIfam" id="TIGR00649">
    <property type="entry name" value="MG423"/>
    <property type="match status" value="1"/>
</dbReference>
<dbReference type="AlphaFoldDB" id="A0A2P8HYE6"/>
<evidence type="ECO:0000256" key="10">
    <source>
        <dbReference type="ARBA" id="ARBA00022884"/>
    </source>
</evidence>
<feature type="binding site" evidence="16">
    <location>
        <position position="74"/>
    </location>
    <ligand>
        <name>Zn(2+)</name>
        <dbReference type="ChEBI" id="CHEBI:29105"/>
        <label>1</label>
        <note>catalytic</note>
    </ligand>
</feature>
<dbReference type="EMBL" id="PYAV01000001">
    <property type="protein sequence ID" value="PSL51246.1"/>
    <property type="molecule type" value="Genomic_DNA"/>
</dbReference>
<evidence type="ECO:0000256" key="7">
    <source>
        <dbReference type="ARBA" id="ARBA00022801"/>
    </source>
</evidence>
<dbReference type="Gene3D" id="3.40.50.10710">
    <property type="entry name" value="Metallo-hydrolase/oxidoreductase"/>
    <property type="match status" value="1"/>
</dbReference>
<keyword evidence="19" id="KW-1185">Reference proteome</keyword>
<evidence type="ECO:0000256" key="16">
    <source>
        <dbReference type="PIRSR" id="PIRSR004803-3"/>
    </source>
</evidence>
<keyword evidence="2 12" id="KW-0963">Cytoplasm</keyword>
<dbReference type="HAMAP" id="MF_01491">
    <property type="entry name" value="RNase_J_bact"/>
    <property type="match status" value="1"/>
</dbReference>
<proteinExistence type="inferred from homology"/>
<dbReference type="SUPFAM" id="SSF56281">
    <property type="entry name" value="Metallo-hydrolase/oxidoreductase"/>
    <property type="match status" value="1"/>
</dbReference>
<dbReference type="CDD" id="cd07714">
    <property type="entry name" value="RNaseJ_MBL-fold"/>
    <property type="match status" value="1"/>
</dbReference>
<dbReference type="InterPro" id="IPR001587">
    <property type="entry name" value="RNase_J_CS"/>
</dbReference>
<comment type="similarity">
    <text evidence="12 13">Belongs to the metallo-beta-lactamase superfamily. RNA-metabolizing metallo-beta-lactamase-like family. Bacterial RNase J subfamily.</text>
</comment>
<dbReference type="GO" id="GO:0005737">
    <property type="term" value="C:cytoplasm"/>
    <property type="evidence" value="ECO:0007669"/>
    <property type="project" value="UniProtKB-SubCell"/>
</dbReference>
<evidence type="ECO:0000256" key="12">
    <source>
        <dbReference type="HAMAP-Rule" id="MF_01491"/>
    </source>
</evidence>
<organism evidence="18 19">
    <name type="scientific">Salsuginibacillus halophilus</name>
    <dbReference type="NCBI Taxonomy" id="517424"/>
    <lineage>
        <taxon>Bacteria</taxon>
        <taxon>Bacillati</taxon>
        <taxon>Bacillota</taxon>
        <taxon>Bacilli</taxon>
        <taxon>Bacillales</taxon>
        <taxon>Bacillaceae</taxon>
        <taxon>Salsuginibacillus</taxon>
    </lineage>
</organism>
<comment type="subcellular location">
    <subcellularLocation>
        <location evidence="1 12 13">Cytoplasm</location>
    </subcellularLocation>
</comment>
<dbReference type="PROSITE" id="PS01292">
    <property type="entry name" value="UPF0036"/>
    <property type="match status" value="1"/>
</dbReference>
<evidence type="ECO:0000256" key="14">
    <source>
        <dbReference type="PIRSR" id="PIRSR004803-1"/>
    </source>
</evidence>